<dbReference type="PANTHER" id="PTHR11818:SF42">
    <property type="entry name" value="VOLTAGE-GATED HYDROGEN CHANNEL 1"/>
    <property type="match status" value="1"/>
</dbReference>
<feature type="domain" description="Beta/gamma crystallin 'Greek key'" evidence="5">
    <location>
        <begin position="69"/>
        <end position="108"/>
    </location>
</feature>
<feature type="domain" description="Beta/gamma crystallin 'Greek key'" evidence="5">
    <location>
        <begin position="191"/>
        <end position="230"/>
    </location>
</feature>
<dbReference type="RefSeq" id="WP_154383289.1">
    <property type="nucleotide sequence ID" value="NZ_WKJK01000027.1"/>
</dbReference>
<accession>A0A6I2L9E7</accession>
<evidence type="ECO:0000256" key="2">
    <source>
        <dbReference type="ARBA" id="ARBA00022737"/>
    </source>
</evidence>
<proteinExistence type="inferred from homology"/>
<dbReference type="InterPro" id="IPR050252">
    <property type="entry name" value="Beta/Gamma-Crystallin"/>
</dbReference>
<feature type="compositionally biased region" description="Basic and acidic residues" evidence="3">
    <location>
        <begin position="107"/>
        <end position="145"/>
    </location>
</feature>
<feature type="domain" description="Beta/gamma crystallin 'Greek key'" evidence="5">
    <location>
        <begin position="28"/>
        <end position="68"/>
    </location>
</feature>
<evidence type="ECO:0000313" key="6">
    <source>
        <dbReference type="EMBL" id="MRW94410.1"/>
    </source>
</evidence>
<dbReference type="InterPro" id="IPR011024">
    <property type="entry name" value="G_crystallin-like"/>
</dbReference>
<feature type="region of interest" description="Disordered" evidence="3">
    <location>
        <begin position="105"/>
        <end position="148"/>
    </location>
</feature>
<comment type="caution">
    <text evidence="6">The sequence shown here is derived from an EMBL/GenBank/DDBJ whole genome shotgun (WGS) entry which is preliminary data.</text>
</comment>
<evidence type="ECO:0000313" key="7">
    <source>
        <dbReference type="Proteomes" id="UP000433309"/>
    </source>
</evidence>
<dbReference type="SMART" id="SM00247">
    <property type="entry name" value="XTALbg"/>
    <property type="match status" value="2"/>
</dbReference>
<evidence type="ECO:0000259" key="5">
    <source>
        <dbReference type="PROSITE" id="PS50915"/>
    </source>
</evidence>
<dbReference type="PANTHER" id="PTHR11818">
    <property type="entry name" value="BETA/GAMMA CRYSTALLIN"/>
    <property type="match status" value="1"/>
</dbReference>
<dbReference type="SUPFAM" id="SSF49695">
    <property type="entry name" value="gamma-Crystallin-like"/>
    <property type="match status" value="1"/>
</dbReference>
<protein>
    <recommendedName>
        <fullName evidence="5">Beta/gamma crystallin 'Greek key' domain-containing protein</fullName>
    </recommendedName>
</protein>
<dbReference type="PROSITE" id="PS50915">
    <property type="entry name" value="CRYSTALLIN_BETA_GAMMA"/>
    <property type="match status" value="3"/>
</dbReference>
<reference evidence="6 7" key="1">
    <citation type="submission" date="2019-11" db="EMBL/GenBank/DDBJ databases">
        <title>Novel species isolated from a subtropical stream in China.</title>
        <authorList>
            <person name="Lu H."/>
        </authorList>
    </citation>
    <scope>NUCLEOTIDE SEQUENCE [LARGE SCALE GENOMIC DNA]</scope>
    <source>
        <strain evidence="6 7">FT80W</strain>
    </source>
</reference>
<keyword evidence="4" id="KW-0732">Signal</keyword>
<dbReference type="EMBL" id="WKJK01000027">
    <property type="protein sequence ID" value="MRW94410.1"/>
    <property type="molecule type" value="Genomic_DNA"/>
</dbReference>
<sequence>MNRFFSRLISSTVLLGSVSLAAAAAHAGEVTLYADDNFAGRSVTLRGATPDLVQFGFNDRTSSVIVRSGTWELCQHAGFQGHCITLQRGEYRQLQGFNDQVSSVREVGGRDDRYDRDDHRDDRRYDRDDRGDRDDHRGDRGDRGGYGRPEPIVLFARAGFDGRRVELQGNVRTLDDLDFNDKAGSVIVNEGSWELCEHADFRGKCIVLNPGRYEFLNDMNNRISSVRRVR</sequence>
<keyword evidence="7" id="KW-1185">Reference proteome</keyword>
<evidence type="ECO:0000256" key="4">
    <source>
        <dbReference type="SAM" id="SignalP"/>
    </source>
</evidence>
<keyword evidence="2" id="KW-0677">Repeat</keyword>
<name>A0A6I2L9E7_9BURK</name>
<dbReference type="InterPro" id="IPR001064">
    <property type="entry name" value="Beta/gamma_crystallin"/>
</dbReference>
<dbReference type="Gene3D" id="2.60.20.10">
    <property type="entry name" value="Crystallins"/>
    <property type="match status" value="2"/>
</dbReference>
<dbReference type="Proteomes" id="UP000433309">
    <property type="component" value="Unassembled WGS sequence"/>
</dbReference>
<dbReference type="Pfam" id="PF00030">
    <property type="entry name" value="Crystall"/>
    <property type="match status" value="2"/>
</dbReference>
<evidence type="ECO:0000256" key="1">
    <source>
        <dbReference type="ARBA" id="ARBA00009646"/>
    </source>
</evidence>
<gene>
    <name evidence="6" type="ORF">GJ699_31000</name>
</gene>
<feature type="signal peptide" evidence="4">
    <location>
        <begin position="1"/>
        <end position="27"/>
    </location>
</feature>
<organism evidence="6 7">
    <name type="scientific">Duganella guangzhouensis</name>
    <dbReference type="NCBI Taxonomy" id="2666084"/>
    <lineage>
        <taxon>Bacteria</taxon>
        <taxon>Pseudomonadati</taxon>
        <taxon>Pseudomonadota</taxon>
        <taxon>Betaproteobacteria</taxon>
        <taxon>Burkholderiales</taxon>
        <taxon>Oxalobacteraceae</taxon>
        <taxon>Telluria group</taxon>
        <taxon>Duganella</taxon>
    </lineage>
</organism>
<dbReference type="AlphaFoldDB" id="A0A6I2L9E7"/>
<feature type="chain" id="PRO_5026052478" description="Beta/gamma crystallin 'Greek key' domain-containing protein" evidence="4">
    <location>
        <begin position="28"/>
        <end position="230"/>
    </location>
</feature>
<comment type="similarity">
    <text evidence="1">Belongs to the beta/gamma-crystallin family.</text>
</comment>
<evidence type="ECO:0000256" key="3">
    <source>
        <dbReference type="SAM" id="MobiDB-lite"/>
    </source>
</evidence>